<evidence type="ECO:0000256" key="1">
    <source>
        <dbReference type="SAM" id="MobiDB-lite"/>
    </source>
</evidence>
<keyword evidence="3" id="KW-1185">Reference proteome</keyword>
<feature type="compositionally biased region" description="Polar residues" evidence="1">
    <location>
        <begin position="44"/>
        <end position="53"/>
    </location>
</feature>
<evidence type="ECO:0000313" key="3">
    <source>
        <dbReference type="Proteomes" id="UP000807025"/>
    </source>
</evidence>
<dbReference type="Proteomes" id="UP000807025">
    <property type="component" value="Unassembled WGS sequence"/>
</dbReference>
<organism evidence="2 3">
    <name type="scientific">Pleurotus eryngii</name>
    <name type="common">Boletus of the steppes</name>
    <dbReference type="NCBI Taxonomy" id="5323"/>
    <lineage>
        <taxon>Eukaryota</taxon>
        <taxon>Fungi</taxon>
        <taxon>Dikarya</taxon>
        <taxon>Basidiomycota</taxon>
        <taxon>Agaricomycotina</taxon>
        <taxon>Agaricomycetes</taxon>
        <taxon>Agaricomycetidae</taxon>
        <taxon>Agaricales</taxon>
        <taxon>Pleurotineae</taxon>
        <taxon>Pleurotaceae</taxon>
        <taxon>Pleurotus</taxon>
    </lineage>
</organism>
<dbReference type="EMBL" id="MU155079">
    <property type="protein sequence ID" value="KAF9486628.1"/>
    <property type="molecule type" value="Genomic_DNA"/>
</dbReference>
<name>A0A9P5ZGD1_PLEER</name>
<sequence>MASVPTPPPTPSLHTNYKHAPAEHPLRCLLCIFICLQCRSLTRSSTGSTQAPPQTFGPLLSTPLAATPPPSSSLPNPNTHYDDDEEELIEVGVA</sequence>
<accession>A0A9P5ZGD1</accession>
<gene>
    <name evidence="2" type="ORF">BDN71DRAFT_1459208</name>
</gene>
<dbReference type="AlphaFoldDB" id="A0A9P5ZGD1"/>
<proteinExistence type="predicted"/>
<comment type="caution">
    <text evidence="2">The sequence shown here is derived from an EMBL/GenBank/DDBJ whole genome shotgun (WGS) entry which is preliminary data.</text>
</comment>
<evidence type="ECO:0000313" key="2">
    <source>
        <dbReference type="EMBL" id="KAF9486628.1"/>
    </source>
</evidence>
<reference evidence="2" key="1">
    <citation type="submission" date="2020-11" db="EMBL/GenBank/DDBJ databases">
        <authorList>
            <consortium name="DOE Joint Genome Institute"/>
            <person name="Ahrendt S."/>
            <person name="Riley R."/>
            <person name="Andreopoulos W."/>
            <person name="Labutti K."/>
            <person name="Pangilinan J."/>
            <person name="Ruiz-Duenas F.J."/>
            <person name="Barrasa J.M."/>
            <person name="Sanchez-Garcia M."/>
            <person name="Camarero S."/>
            <person name="Miyauchi S."/>
            <person name="Serrano A."/>
            <person name="Linde D."/>
            <person name="Babiker R."/>
            <person name="Drula E."/>
            <person name="Ayuso-Fernandez I."/>
            <person name="Pacheco R."/>
            <person name="Padilla G."/>
            <person name="Ferreira P."/>
            <person name="Barriuso J."/>
            <person name="Kellner H."/>
            <person name="Castanera R."/>
            <person name="Alfaro M."/>
            <person name="Ramirez L."/>
            <person name="Pisabarro A.G."/>
            <person name="Kuo A."/>
            <person name="Tritt A."/>
            <person name="Lipzen A."/>
            <person name="He G."/>
            <person name="Yan M."/>
            <person name="Ng V."/>
            <person name="Cullen D."/>
            <person name="Martin F."/>
            <person name="Rosso M.-N."/>
            <person name="Henrissat B."/>
            <person name="Hibbett D."/>
            <person name="Martinez A.T."/>
            <person name="Grigoriev I.V."/>
        </authorList>
    </citation>
    <scope>NUCLEOTIDE SEQUENCE</scope>
    <source>
        <strain evidence="2">ATCC 90797</strain>
    </source>
</reference>
<protein>
    <submittedName>
        <fullName evidence="2">Uncharacterized protein</fullName>
    </submittedName>
</protein>
<feature type="region of interest" description="Disordered" evidence="1">
    <location>
        <begin position="44"/>
        <end position="85"/>
    </location>
</feature>